<protein>
    <submittedName>
        <fullName evidence="1">Uncharacterized protein</fullName>
    </submittedName>
</protein>
<accession>A0AAW2MSP8</accession>
<proteinExistence type="predicted"/>
<organism evidence="1">
    <name type="scientific">Sesamum radiatum</name>
    <name type="common">Black benniseed</name>
    <dbReference type="NCBI Taxonomy" id="300843"/>
    <lineage>
        <taxon>Eukaryota</taxon>
        <taxon>Viridiplantae</taxon>
        <taxon>Streptophyta</taxon>
        <taxon>Embryophyta</taxon>
        <taxon>Tracheophyta</taxon>
        <taxon>Spermatophyta</taxon>
        <taxon>Magnoliopsida</taxon>
        <taxon>eudicotyledons</taxon>
        <taxon>Gunneridae</taxon>
        <taxon>Pentapetalae</taxon>
        <taxon>asterids</taxon>
        <taxon>lamiids</taxon>
        <taxon>Lamiales</taxon>
        <taxon>Pedaliaceae</taxon>
        <taxon>Sesamum</taxon>
    </lineage>
</organism>
<dbReference type="EMBL" id="JACGWJ010000021">
    <property type="protein sequence ID" value="KAL0334697.1"/>
    <property type="molecule type" value="Genomic_DNA"/>
</dbReference>
<dbReference type="AlphaFoldDB" id="A0AAW2MSP8"/>
<sequence>MESRSDQMTDVQMMGSDTYSIYQNVIPAEPQIDYGVGKTREGLRHTNDSNPFPDSMVESDCGNDGRMLAAYQMSELERLGNVSGVSLTLGLQQCEGGRGFVPLRDTDVYNTAASAMGNETAEFDCMDSGNRPHQLVSSLLPSFT</sequence>
<reference evidence="1" key="1">
    <citation type="submission" date="2020-06" db="EMBL/GenBank/DDBJ databases">
        <authorList>
            <person name="Li T."/>
            <person name="Hu X."/>
            <person name="Zhang T."/>
            <person name="Song X."/>
            <person name="Zhang H."/>
            <person name="Dai N."/>
            <person name="Sheng W."/>
            <person name="Hou X."/>
            <person name="Wei L."/>
        </authorList>
    </citation>
    <scope>NUCLEOTIDE SEQUENCE</scope>
    <source>
        <strain evidence="1">G02</strain>
        <tissue evidence="1">Leaf</tissue>
    </source>
</reference>
<name>A0AAW2MSP8_SESRA</name>
<evidence type="ECO:0000313" key="1">
    <source>
        <dbReference type="EMBL" id="KAL0334697.1"/>
    </source>
</evidence>
<comment type="caution">
    <text evidence="1">The sequence shown here is derived from an EMBL/GenBank/DDBJ whole genome shotgun (WGS) entry which is preliminary data.</text>
</comment>
<reference evidence="1" key="2">
    <citation type="journal article" date="2024" name="Plant">
        <title>Genomic evolution and insights into agronomic trait innovations of Sesamum species.</title>
        <authorList>
            <person name="Miao H."/>
            <person name="Wang L."/>
            <person name="Qu L."/>
            <person name="Liu H."/>
            <person name="Sun Y."/>
            <person name="Le M."/>
            <person name="Wang Q."/>
            <person name="Wei S."/>
            <person name="Zheng Y."/>
            <person name="Lin W."/>
            <person name="Duan Y."/>
            <person name="Cao H."/>
            <person name="Xiong S."/>
            <person name="Wang X."/>
            <person name="Wei L."/>
            <person name="Li C."/>
            <person name="Ma Q."/>
            <person name="Ju M."/>
            <person name="Zhao R."/>
            <person name="Li G."/>
            <person name="Mu C."/>
            <person name="Tian Q."/>
            <person name="Mei H."/>
            <person name="Zhang T."/>
            <person name="Gao T."/>
            <person name="Zhang H."/>
        </authorList>
    </citation>
    <scope>NUCLEOTIDE SEQUENCE</scope>
    <source>
        <strain evidence="1">G02</strain>
    </source>
</reference>
<gene>
    <name evidence="1" type="ORF">Sradi_4681600</name>
</gene>